<dbReference type="Pfam" id="PF07687">
    <property type="entry name" value="M20_dimer"/>
    <property type="match status" value="1"/>
</dbReference>
<evidence type="ECO:0000256" key="6">
    <source>
        <dbReference type="ARBA" id="ARBA00011916"/>
    </source>
</evidence>
<evidence type="ECO:0000256" key="14">
    <source>
        <dbReference type="ARBA" id="ARBA00050532"/>
    </source>
</evidence>
<dbReference type="InterPro" id="IPR036264">
    <property type="entry name" value="Bact_exopeptidase_dim_dom"/>
</dbReference>
<evidence type="ECO:0000256" key="10">
    <source>
        <dbReference type="ARBA" id="ARBA00022723"/>
    </source>
</evidence>
<comment type="subunit">
    <text evidence="5">Homodimer.</text>
</comment>
<keyword evidence="18" id="KW-1185">Reference proteome</keyword>
<evidence type="ECO:0000256" key="11">
    <source>
        <dbReference type="ARBA" id="ARBA00022801"/>
    </source>
</evidence>
<evidence type="ECO:0000313" key="17">
    <source>
        <dbReference type="EMBL" id="KAK9144501.1"/>
    </source>
</evidence>
<dbReference type="Pfam" id="PF01546">
    <property type="entry name" value="Peptidase_M20"/>
    <property type="match status" value="1"/>
</dbReference>
<dbReference type="AlphaFoldDB" id="A0AAP0K2H3"/>
<reference evidence="17 18" key="1">
    <citation type="submission" date="2024-01" db="EMBL/GenBank/DDBJ databases">
        <title>Genome assemblies of Stephania.</title>
        <authorList>
            <person name="Yang L."/>
        </authorList>
    </citation>
    <scope>NUCLEOTIDE SEQUENCE [LARGE SCALE GENOMIC DNA]</scope>
    <source>
        <strain evidence="17">QJT</strain>
        <tissue evidence="17">Leaf</tissue>
    </source>
</reference>
<sequence length="476" mass="52267">MDLKQILGDLNRESFITLLSKLIGESKFVQNNPPELTPEEDRVGKHVLDVLQPYSTSNGGEGPLIINHVSYVKGRGNIIVEYPGSDDQGRILSFVGCHMDVVTANPDDWDFDPFSLSIDGDKLRGRGTTDCLGHVALVTELMRRLGETKPKLRSSVVAVFIANEENSTIPGIGVDALVKDGLLNKLKQGPLYWIDTADKQPCVGTGGMISWTIKATGKLFHSGLAHKSTFLGFWHVASEGTNGEVLKELCELERGGGGKDRKQVAINPMELLMESLKEIQLQFYRDFPPHPKEQLYGFATPSTMKPTQWSYPGGGVNQIPGECTISGDVRLTPFYDINDVTKKLHAYIDDINANIEKLDSRGPVSKYVLPDENLRGKLTLSFGKAPMSGVACNLDSRGFHVLCNATKEVVGHVKPYSITGSLPLIRELQDEGFDVQTAGYGLMATYHAKNEYCLFSDMCLGFQVLVSIISQLENDG</sequence>
<comment type="pathway">
    <text evidence="3">Amino-acid biosynthesis; L-arginine biosynthesis; L-ornithine from N(2)-acetyl-L-ornithine (linear): step 1/1.</text>
</comment>
<accession>A0AAP0K2H3</accession>
<proteinExistence type="inferred from homology"/>
<dbReference type="SUPFAM" id="SSF53187">
    <property type="entry name" value="Zn-dependent exopeptidases"/>
    <property type="match status" value="1"/>
</dbReference>
<evidence type="ECO:0000256" key="13">
    <source>
        <dbReference type="ARBA" id="ARBA00023285"/>
    </source>
</evidence>
<dbReference type="Gene3D" id="3.30.70.360">
    <property type="match status" value="1"/>
</dbReference>
<evidence type="ECO:0000256" key="9">
    <source>
        <dbReference type="ARBA" id="ARBA00022605"/>
    </source>
</evidence>
<dbReference type="InterPro" id="IPR011650">
    <property type="entry name" value="Peptidase_M20_dimer"/>
</dbReference>
<protein>
    <recommendedName>
        <fullName evidence="7">Acetylornithine deacetylase</fullName>
        <ecNumber evidence="6">3.5.1.16</ecNumber>
    </recommendedName>
    <alternativeName>
        <fullName evidence="15">N-acetylornithinase</fullName>
    </alternativeName>
</protein>
<dbReference type="GO" id="GO:0046872">
    <property type="term" value="F:metal ion binding"/>
    <property type="evidence" value="ECO:0007669"/>
    <property type="project" value="UniProtKB-KW"/>
</dbReference>
<dbReference type="EMBL" id="JBBNAE010000002">
    <property type="protein sequence ID" value="KAK9144501.1"/>
    <property type="molecule type" value="Genomic_DNA"/>
</dbReference>
<evidence type="ECO:0000256" key="8">
    <source>
        <dbReference type="ARBA" id="ARBA00022571"/>
    </source>
</evidence>
<evidence type="ECO:0000256" key="12">
    <source>
        <dbReference type="ARBA" id="ARBA00022833"/>
    </source>
</evidence>
<dbReference type="InterPro" id="IPR002933">
    <property type="entry name" value="Peptidase_M20"/>
</dbReference>
<comment type="similarity">
    <text evidence="4">Belongs to the peptidase M20A family. ArgE subfamily.</text>
</comment>
<keyword evidence="12" id="KW-0862">Zinc</keyword>
<evidence type="ECO:0000256" key="4">
    <source>
        <dbReference type="ARBA" id="ARBA00005691"/>
    </source>
</evidence>
<keyword evidence="9" id="KW-0028">Amino-acid biosynthesis</keyword>
<organism evidence="17 18">
    <name type="scientific">Stephania japonica</name>
    <dbReference type="NCBI Taxonomy" id="461633"/>
    <lineage>
        <taxon>Eukaryota</taxon>
        <taxon>Viridiplantae</taxon>
        <taxon>Streptophyta</taxon>
        <taxon>Embryophyta</taxon>
        <taxon>Tracheophyta</taxon>
        <taxon>Spermatophyta</taxon>
        <taxon>Magnoliopsida</taxon>
        <taxon>Ranunculales</taxon>
        <taxon>Menispermaceae</taxon>
        <taxon>Menispermoideae</taxon>
        <taxon>Cissampelideae</taxon>
        <taxon>Stephania</taxon>
    </lineage>
</organism>
<name>A0AAP0K2H3_9MAGN</name>
<dbReference type="EC" id="3.5.1.16" evidence="6"/>
<dbReference type="GO" id="GO:0006526">
    <property type="term" value="P:L-arginine biosynthetic process"/>
    <property type="evidence" value="ECO:0007669"/>
    <property type="project" value="UniProtKB-KW"/>
</dbReference>
<comment type="cofactor">
    <cofactor evidence="2">
        <name>Zn(2+)</name>
        <dbReference type="ChEBI" id="CHEBI:29105"/>
    </cofactor>
</comment>
<evidence type="ECO:0000256" key="1">
    <source>
        <dbReference type="ARBA" id="ARBA00001941"/>
    </source>
</evidence>
<dbReference type="Proteomes" id="UP001417504">
    <property type="component" value="Unassembled WGS sequence"/>
</dbReference>
<dbReference type="FunFam" id="3.40.630.10:FF:000119">
    <property type="entry name" value="Acetylornithine deacetylase, putative"/>
    <property type="match status" value="1"/>
</dbReference>
<evidence type="ECO:0000256" key="15">
    <source>
        <dbReference type="ARBA" id="ARBA00081906"/>
    </source>
</evidence>
<feature type="domain" description="Peptidase M20 dimerisation" evidence="16">
    <location>
        <begin position="262"/>
        <end position="354"/>
    </location>
</feature>
<comment type="catalytic activity">
    <reaction evidence="14">
        <text>N(2)-acetyl-L-ornithine + H2O = L-ornithine + acetate</text>
        <dbReference type="Rhea" id="RHEA:15941"/>
        <dbReference type="ChEBI" id="CHEBI:15377"/>
        <dbReference type="ChEBI" id="CHEBI:30089"/>
        <dbReference type="ChEBI" id="CHEBI:46911"/>
        <dbReference type="ChEBI" id="CHEBI:57805"/>
        <dbReference type="EC" id="3.5.1.16"/>
    </reaction>
</comment>
<evidence type="ECO:0000259" key="16">
    <source>
        <dbReference type="Pfam" id="PF07687"/>
    </source>
</evidence>
<keyword evidence="11" id="KW-0378">Hydrolase</keyword>
<dbReference type="GO" id="GO:0008777">
    <property type="term" value="F:acetylornithine deacetylase activity"/>
    <property type="evidence" value="ECO:0007669"/>
    <property type="project" value="UniProtKB-EC"/>
</dbReference>
<keyword evidence="13" id="KW-0170">Cobalt</keyword>
<dbReference type="SUPFAM" id="SSF55031">
    <property type="entry name" value="Bacterial exopeptidase dimerisation domain"/>
    <property type="match status" value="1"/>
</dbReference>
<gene>
    <name evidence="17" type="ORF">Sjap_004404</name>
</gene>
<comment type="cofactor">
    <cofactor evidence="1">
        <name>Co(2+)</name>
        <dbReference type="ChEBI" id="CHEBI:48828"/>
    </cofactor>
</comment>
<evidence type="ECO:0000256" key="5">
    <source>
        <dbReference type="ARBA" id="ARBA00011738"/>
    </source>
</evidence>
<evidence type="ECO:0000256" key="7">
    <source>
        <dbReference type="ARBA" id="ARBA00014177"/>
    </source>
</evidence>
<keyword evidence="10" id="KW-0479">Metal-binding</keyword>
<dbReference type="CDD" id="cd08012">
    <property type="entry name" value="M20_ArgE-related"/>
    <property type="match status" value="1"/>
</dbReference>
<evidence type="ECO:0000256" key="3">
    <source>
        <dbReference type="ARBA" id="ARBA00004867"/>
    </source>
</evidence>
<evidence type="ECO:0000256" key="2">
    <source>
        <dbReference type="ARBA" id="ARBA00001947"/>
    </source>
</evidence>
<keyword evidence="8" id="KW-0055">Arginine biosynthesis</keyword>
<evidence type="ECO:0000313" key="18">
    <source>
        <dbReference type="Proteomes" id="UP001417504"/>
    </source>
</evidence>
<dbReference type="Gene3D" id="3.40.630.10">
    <property type="entry name" value="Zn peptidases"/>
    <property type="match status" value="1"/>
</dbReference>
<dbReference type="PANTHER" id="PTHR43808">
    <property type="entry name" value="ACETYLORNITHINE DEACETYLASE"/>
    <property type="match status" value="1"/>
</dbReference>
<comment type="caution">
    <text evidence="17">The sequence shown here is derived from an EMBL/GenBank/DDBJ whole genome shotgun (WGS) entry which is preliminary data.</text>
</comment>
<dbReference type="InterPro" id="IPR050072">
    <property type="entry name" value="Peptidase_M20A"/>
</dbReference>
<dbReference type="PANTHER" id="PTHR43808:SF3">
    <property type="entry name" value="ACETYLORNITHINE DEACETYLASE"/>
    <property type="match status" value="1"/>
</dbReference>